<dbReference type="InterPro" id="IPR002575">
    <property type="entry name" value="Aminoglycoside_PTrfase"/>
</dbReference>
<keyword evidence="2" id="KW-0167">Capsid protein</keyword>
<dbReference type="STRING" id="1147123.SAMN05443428_10726"/>
<dbReference type="Pfam" id="PF01636">
    <property type="entry name" value="APH"/>
    <property type="match status" value="1"/>
</dbReference>
<dbReference type="PANTHER" id="PTHR39179:SF1">
    <property type="entry name" value="SPORE COAT PROTEIN I"/>
    <property type="match status" value="1"/>
</dbReference>
<dbReference type="Proteomes" id="UP000190105">
    <property type="component" value="Unassembled WGS sequence"/>
</dbReference>
<accession>A0A1T4XA83</accession>
<name>A0A1T4XA83_9CLOT</name>
<dbReference type="Gene3D" id="3.30.200.20">
    <property type="entry name" value="Phosphorylase Kinase, domain 1"/>
    <property type="match status" value="1"/>
</dbReference>
<dbReference type="GO" id="GO:0042601">
    <property type="term" value="C:endospore-forming forespore"/>
    <property type="evidence" value="ECO:0007669"/>
    <property type="project" value="TreeGrafter"/>
</dbReference>
<dbReference type="OrthoDB" id="9771902at2"/>
<reference evidence="3" key="1">
    <citation type="submission" date="2017-02" db="EMBL/GenBank/DDBJ databases">
        <authorList>
            <person name="Varghese N."/>
            <person name="Submissions S."/>
        </authorList>
    </citation>
    <scope>NUCLEOTIDE SEQUENCE [LARGE SCALE GENOMIC DNA]</scope>
    <source>
        <strain evidence="3">USBA 833</strain>
    </source>
</reference>
<evidence type="ECO:0000313" key="3">
    <source>
        <dbReference type="Proteomes" id="UP000190105"/>
    </source>
</evidence>
<dbReference type="AlphaFoldDB" id="A0A1T4XA83"/>
<keyword evidence="3" id="KW-1185">Reference proteome</keyword>
<evidence type="ECO:0000259" key="1">
    <source>
        <dbReference type="Pfam" id="PF01636"/>
    </source>
</evidence>
<gene>
    <name evidence="2" type="ORF">SAMN05443428_10726</name>
</gene>
<protein>
    <submittedName>
        <fullName evidence="2">Spore coat protein, CotS family</fullName>
    </submittedName>
</protein>
<dbReference type="InterPro" id="IPR014255">
    <property type="entry name" value="Spore_coat_CotS"/>
</dbReference>
<dbReference type="SUPFAM" id="SSF56112">
    <property type="entry name" value="Protein kinase-like (PK-like)"/>
    <property type="match status" value="1"/>
</dbReference>
<feature type="domain" description="Aminoglycoside phosphotransferase" evidence="1">
    <location>
        <begin position="46"/>
        <end position="265"/>
    </location>
</feature>
<dbReference type="RefSeq" id="WP_078696178.1">
    <property type="nucleotide sequence ID" value="NZ_FUYH01000007.1"/>
</dbReference>
<evidence type="ECO:0000313" key="2">
    <source>
        <dbReference type="EMBL" id="SKA86015.1"/>
    </source>
</evidence>
<sequence length="357" mass="42794">MELLGTADNILFPIDELKSQVLSHYNFEILDIENIKFKDTEKQRAVYKVTTNKGIKCLKKVYYKEDDLLFLYSVIEWLNLRGIHCPKFISTKKGFKFVNYHDNLFILTDWIDGRKCDYDNIDDVKAIAENLGKIHKSSKNFYPIDGSKIRQSDKDYLYSYNKHFLQLLDISNSAFRIKDKFSKIYLDNFDYNIEKAKESIYILSQIDFSKKIGDDVSNCAICHLDYVNKNIIFSKDGKLHVIDFDRTMLDMPVHDISVFLRRILKREKTSWDFETFINAMESYEKIRKLSYDEYMLLYAILMFPQKFWKISRDYYKNIKECNKESFITILRKVTNQQKDHENFCIELKKYIFKKFKE</sequence>
<dbReference type="PANTHER" id="PTHR39179">
    <property type="entry name" value="SPORE COAT PROTEIN I"/>
    <property type="match status" value="1"/>
</dbReference>
<dbReference type="InterPro" id="IPR011009">
    <property type="entry name" value="Kinase-like_dom_sf"/>
</dbReference>
<proteinExistence type="predicted"/>
<keyword evidence="2" id="KW-0946">Virion</keyword>
<dbReference type="InterPro" id="IPR047175">
    <property type="entry name" value="CotS-like"/>
</dbReference>
<dbReference type="EMBL" id="FUYH01000007">
    <property type="protein sequence ID" value="SKA86015.1"/>
    <property type="molecule type" value="Genomic_DNA"/>
</dbReference>
<organism evidence="2 3">
    <name type="scientific">Caloramator quimbayensis</name>
    <dbReference type="NCBI Taxonomy" id="1147123"/>
    <lineage>
        <taxon>Bacteria</taxon>
        <taxon>Bacillati</taxon>
        <taxon>Bacillota</taxon>
        <taxon>Clostridia</taxon>
        <taxon>Eubacteriales</taxon>
        <taxon>Clostridiaceae</taxon>
        <taxon>Caloramator</taxon>
    </lineage>
</organism>
<dbReference type="Gene3D" id="3.90.1200.10">
    <property type="match status" value="1"/>
</dbReference>
<dbReference type="NCBIfam" id="TIGR02906">
    <property type="entry name" value="spore_CotS"/>
    <property type="match status" value="1"/>
</dbReference>